<dbReference type="CDD" id="cd05403">
    <property type="entry name" value="NT_KNTase_like"/>
    <property type="match status" value="1"/>
</dbReference>
<evidence type="ECO:0000259" key="1">
    <source>
        <dbReference type="Pfam" id="PF18765"/>
    </source>
</evidence>
<keyword evidence="3" id="KW-1185">Reference proteome</keyword>
<protein>
    <submittedName>
        <fullName evidence="2">Putative nucleotidyltransferase</fullName>
    </submittedName>
</protein>
<dbReference type="InterPro" id="IPR041633">
    <property type="entry name" value="Polbeta"/>
</dbReference>
<keyword evidence="2" id="KW-0808">Transferase</keyword>
<sequence length="108" mass="12068">MMYGLAPADLEAITAVLRLFPEVEEALLFGSRAMGNYGPGSEIDLAIKGAALTFDQYLTLLVKLEELDGLHTIDAVHYETIKNADLRDRIRRVGVRIYSQPEKIKPHL</sequence>
<dbReference type="Proteomes" id="UP000557307">
    <property type="component" value="Unassembled WGS sequence"/>
</dbReference>
<dbReference type="SUPFAM" id="SSF81301">
    <property type="entry name" value="Nucleotidyltransferase"/>
    <property type="match status" value="1"/>
</dbReference>
<organism evidence="2 3">
    <name type="scientific">Rhabdobacter roseus</name>
    <dbReference type="NCBI Taxonomy" id="1655419"/>
    <lineage>
        <taxon>Bacteria</taxon>
        <taxon>Pseudomonadati</taxon>
        <taxon>Bacteroidota</taxon>
        <taxon>Cytophagia</taxon>
        <taxon>Cytophagales</taxon>
        <taxon>Cytophagaceae</taxon>
        <taxon>Rhabdobacter</taxon>
    </lineage>
</organism>
<proteinExistence type="predicted"/>
<reference evidence="2 3" key="1">
    <citation type="submission" date="2020-08" db="EMBL/GenBank/DDBJ databases">
        <title>Genomic Encyclopedia of Type Strains, Phase IV (KMG-IV): sequencing the most valuable type-strain genomes for metagenomic binning, comparative biology and taxonomic classification.</title>
        <authorList>
            <person name="Goeker M."/>
        </authorList>
    </citation>
    <scope>NUCLEOTIDE SEQUENCE [LARGE SCALE GENOMIC DNA]</scope>
    <source>
        <strain evidence="2 3">DSM 105074</strain>
    </source>
</reference>
<evidence type="ECO:0000313" key="3">
    <source>
        <dbReference type="Proteomes" id="UP000557307"/>
    </source>
</evidence>
<dbReference type="EMBL" id="JACHGF010000005">
    <property type="protein sequence ID" value="MBB5285466.1"/>
    <property type="molecule type" value="Genomic_DNA"/>
</dbReference>
<dbReference type="Pfam" id="PF18765">
    <property type="entry name" value="Polbeta"/>
    <property type="match status" value="1"/>
</dbReference>
<dbReference type="AlphaFoldDB" id="A0A840TMI3"/>
<dbReference type="Gene3D" id="3.30.460.10">
    <property type="entry name" value="Beta Polymerase, domain 2"/>
    <property type="match status" value="1"/>
</dbReference>
<dbReference type="GO" id="GO:0016740">
    <property type="term" value="F:transferase activity"/>
    <property type="evidence" value="ECO:0007669"/>
    <property type="project" value="UniProtKB-KW"/>
</dbReference>
<gene>
    <name evidence="2" type="ORF">HNQ92_003623</name>
</gene>
<name>A0A840TMI3_9BACT</name>
<feature type="domain" description="Polymerase beta nucleotidyltransferase" evidence="1">
    <location>
        <begin position="11"/>
        <end position="102"/>
    </location>
</feature>
<accession>A0A840TMI3</accession>
<comment type="caution">
    <text evidence="2">The sequence shown here is derived from an EMBL/GenBank/DDBJ whole genome shotgun (WGS) entry which is preliminary data.</text>
</comment>
<dbReference type="InterPro" id="IPR043519">
    <property type="entry name" value="NT_sf"/>
</dbReference>
<evidence type="ECO:0000313" key="2">
    <source>
        <dbReference type="EMBL" id="MBB5285466.1"/>
    </source>
</evidence>
<dbReference type="RefSeq" id="WP_184175626.1">
    <property type="nucleotide sequence ID" value="NZ_JACHGF010000005.1"/>
</dbReference>